<dbReference type="EMBL" id="OKRB01000099">
    <property type="protein sequence ID" value="SPE23964.1"/>
    <property type="molecule type" value="Genomic_DNA"/>
</dbReference>
<dbReference type="SUPFAM" id="SSF52833">
    <property type="entry name" value="Thioredoxin-like"/>
    <property type="match status" value="1"/>
</dbReference>
<evidence type="ECO:0008006" key="3">
    <source>
        <dbReference type="Google" id="ProtNLM"/>
    </source>
</evidence>
<proteinExistence type="predicted"/>
<dbReference type="InterPro" id="IPR036249">
    <property type="entry name" value="Thioredoxin-like_sf"/>
</dbReference>
<sequence>MQIKLKEIAMATIATDVKQHNVVSHDEWIRARKEFLKKEKEFTRQRDEISRMRREMPWEKVEKRYDFEGRGGKASLADLFGMRSQLIVYHFMLGPGWKEGCPSCSYLADHFDGMTIHLANRDVTFAVVSHAPLAEIETFKKRMGWKFNWYSSDGSDFNYDYQVSLKSEEEGKPQVYYNYEMVEFPATERPGLSVFFKDASAQVFHTYSTYARGLDILVGTYNFLDVAPKGRDEAGLKHTMAWVRHHDKYGEDYAVDRGAGYVQPEVVAAKPAAGKCCHD</sequence>
<organism evidence="1 2">
    <name type="scientific">Candidatus Sulfuritelmatomonas gaucii</name>
    <dbReference type="NCBI Taxonomy" id="2043161"/>
    <lineage>
        <taxon>Bacteria</taxon>
        <taxon>Pseudomonadati</taxon>
        <taxon>Acidobacteriota</taxon>
        <taxon>Terriglobia</taxon>
        <taxon>Terriglobales</taxon>
        <taxon>Acidobacteriaceae</taxon>
        <taxon>Candidatus Sulfuritelmatomonas</taxon>
    </lineage>
</organism>
<protein>
    <recommendedName>
        <fullName evidence="3">DUF899 domain-containing protein</fullName>
    </recommendedName>
</protein>
<evidence type="ECO:0000313" key="2">
    <source>
        <dbReference type="Proteomes" id="UP000239735"/>
    </source>
</evidence>
<name>A0A2N9LLC8_9BACT</name>
<accession>A0A2N9LLC8</accession>
<dbReference type="InterPro" id="IPR010296">
    <property type="entry name" value="DUF899_thioredox"/>
</dbReference>
<evidence type="ECO:0000313" key="1">
    <source>
        <dbReference type="EMBL" id="SPE23964.1"/>
    </source>
</evidence>
<dbReference type="AlphaFoldDB" id="A0A2N9LLC8"/>
<reference evidence="2" key="1">
    <citation type="submission" date="2018-02" db="EMBL/GenBank/DDBJ databases">
        <authorList>
            <person name="Hausmann B."/>
        </authorList>
    </citation>
    <scope>NUCLEOTIDE SEQUENCE [LARGE SCALE GENOMIC DNA]</scope>
    <source>
        <strain evidence="2">Peat soil MAG SbA5</strain>
    </source>
</reference>
<dbReference type="Proteomes" id="UP000239735">
    <property type="component" value="Unassembled WGS sequence"/>
</dbReference>
<dbReference type="Pfam" id="PF05988">
    <property type="entry name" value="DUF899"/>
    <property type="match status" value="1"/>
</dbReference>
<gene>
    <name evidence="1" type="ORF">SBA5_410006</name>
</gene>